<evidence type="ECO:0000256" key="1">
    <source>
        <dbReference type="SAM" id="Phobius"/>
    </source>
</evidence>
<accession>A0A2G9FWI0</accession>
<reference evidence="3" key="1">
    <citation type="journal article" date="2018" name="Gigascience">
        <title>Genome assembly of the Pink Ipe (Handroanthus impetiginosus, Bignoniaceae), a highly valued, ecologically keystone Neotropical timber forest tree.</title>
        <authorList>
            <person name="Silva-Junior O.B."/>
            <person name="Grattapaglia D."/>
            <person name="Novaes E."/>
            <person name="Collevatti R.G."/>
        </authorList>
    </citation>
    <scope>NUCLEOTIDE SEQUENCE [LARGE SCALE GENOMIC DNA]</scope>
    <source>
        <strain evidence="3">cv. UFG-1</strain>
    </source>
</reference>
<organism evidence="2 3">
    <name type="scientific">Handroanthus impetiginosus</name>
    <dbReference type="NCBI Taxonomy" id="429701"/>
    <lineage>
        <taxon>Eukaryota</taxon>
        <taxon>Viridiplantae</taxon>
        <taxon>Streptophyta</taxon>
        <taxon>Embryophyta</taxon>
        <taxon>Tracheophyta</taxon>
        <taxon>Spermatophyta</taxon>
        <taxon>Magnoliopsida</taxon>
        <taxon>eudicotyledons</taxon>
        <taxon>Gunneridae</taxon>
        <taxon>Pentapetalae</taxon>
        <taxon>asterids</taxon>
        <taxon>lamiids</taxon>
        <taxon>Lamiales</taxon>
        <taxon>Bignoniaceae</taxon>
        <taxon>Crescentiina</taxon>
        <taxon>Tabebuia alliance</taxon>
        <taxon>Handroanthus</taxon>
    </lineage>
</organism>
<keyword evidence="1" id="KW-0812">Transmembrane</keyword>
<dbReference type="OrthoDB" id="10558550at2759"/>
<protein>
    <submittedName>
        <fullName evidence="2">Uncharacterized protein</fullName>
    </submittedName>
</protein>
<keyword evidence="1" id="KW-1133">Transmembrane helix</keyword>
<dbReference type="AlphaFoldDB" id="A0A2G9FWI0"/>
<dbReference type="EMBL" id="NKXS01010392">
    <property type="protein sequence ID" value="PIM97244.1"/>
    <property type="molecule type" value="Genomic_DNA"/>
</dbReference>
<gene>
    <name evidence="2" type="ORF">CDL12_30287</name>
</gene>
<dbReference type="PANTHER" id="PTHR46701">
    <property type="entry name" value="GLYCOSYLTRANSFERASE-LIKE KOBITO 1"/>
    <property type="match status" value="1"/>
</dbReference>
<sequence>MAGLHASLRTQPASSAVNHQSFATKLLLLLTVLPLSLALFAFFLQWRGGGIDDPISRWSPDESHKFPGMDSSPLATLGHSSSQSSDCSALLRHYNAATSPYFRDWKFKFNSDLKPKVLCSFILWCFRNFPSDLFVGFSDLGC</sequence>
<dbReference type="GO" id="GO:0030244">
    <property type="term" value="P:cellulose biosynthetic process"/>
    <property type="evidence" value="ECO:0007669"/>
    <property type="project" value="InterPro"/>
</dbReference>
<evidence type="ECO:0000313" key="2">
    <source>
        <dbReference type="EMBL" id="PIM97244.1"/>
    </source>
</evidence>
<dbReference type="PANTHER" id="PTHR46701:SF7">
    <property type="entry name" value="GLYCOSYLTRANSFERASE-LIKE KOBITO 1"/>
    <property type="match status" value="1"/>
</dbReference>
<proteinExistence type="predicted"/>
<dbReference type="InterPro" id="IPR044224">
    <property type="entry name" value="KOBITO1-like"/>
</dbReference>
<comment type="caution">
    <text evidence="2">The sequence shown here is derived from an EMBL/GenBank/DDBJ whole genome shotgun (WGS) entry which is preliminary data.</text>
</comment>
<feature type="transmembrane region" description="Helical" evidence="1">
    <location>
        <begin position="26"/>
        <end position="44"/>
    </location>
</feature>
<keyword evidence="3" id="KW-1185">Reference proteome</keyword>
<evidence type="ECO:0000313" key="3">
    <source>
        <dbReference type="Proteomes" id="UP000231279"/>
    </source>
</evidence>
<dbReference type="GO" id="GO:0009737">
    <property type="term" value="P:response to abscisic acid"/>
    <property type="evidence" value="ECO:0007669"/>
    <property type="project" value="InterPro"/>
</dbReference>
<dbReference type="Proteomes" id="UP000231279">
    <property type="component" value="Unassembled WGS sequence"/>
</dbReference>
<keyword evidence="1" id="KW-0472">Membrane</keyword>
<dbReference type="STRING" id="429701.A0A2G9FWI0"/>
<name>A0A2G9FWI0_9LAMI</name>